<accession>A0A7J9SJU1</accession>
<evidence type="ECO:0000313" key="2">
    <source>
        <dbReference type="EMBL" id="MBB6646978.1"/>
    </source>
</evidence>
<dbReference type="PANTHER" id="PTHR43617:SF20">
    <property type="entry name" value="N-ALPHA-ACETYLTRANSFERASE RIMI"/>
    <property type="match status" value="1"/>
</dbReference>
<feature type="domain" description="N-acetyltransferase" evidence="1">
    <location>
        <begin position="1"/>
        <end position="147"/>
    </location>
</feature>
<keyword evidence="3" id="KW-1185">Reference proteome</keyword>
<protein>
    <submittedName>
        <fullName evidence="2">GNAT family N-acetyltransferase</fullName>
    </submittedName>
</protein>
<proteinExistence type="predicted"/>
<sequence length="151" mass="15878">MIRPVRAGDATAIASLQTLLDAPSPRLLAAAEAVGTCLVAVDGDDAAGNGDHPVGYALVIGEGDTHLAELVVHPDYRREGHGRALVDAVVDRQAPGTRVTLAVAADNDPARSLYESADFRPLDRRPQFYESVEGCADEAVVYAHDVPEAHG</sequence>
<organism evidence="2 3">
    <name type="scientific">Halobellus ruber</name>
    <dbReference type="NCBI Taxonomy" id="2761102"/>
    <lineage>
        <taxon>Archaea</taxon>
        <taxon>Methanobacteriati</taxon>
        <taxon>Methanobacteriota</taxon>
        <taxon>Stenosarchaea group</taxon>
        <taxon>Halobacteria</taxon>
        <taxon>Halobacteriales</taxon>
        <taxon>Haloferacaceae</taxon>
        <taxon>Halobellus</taxon>
    </lineage>
</organism>
<dbReference type="InterPro" id="IPR016181">
    <property type="entry name" value="Acyl_CoA_acyltransferase"/>
</dbReference>
<gene>
    <name evidence="2" type="ORF">H5V44_11895</name>
</gene>
<evidence type="ECO:0000259" key="1">
    <source>
        <dbReference type="PROSITE" id="PS51186"/>
    </source>
</evidence>
<dbReference type="AlphaFoldDB" id="A0A7J9SJU1"/>
<dbReference type="PANTHER" id="PTHR43617">
    <property type="entry name" value="L-AMINO ACID N-ACETYLTRANSFERASE"/>
    <property type="match status" value="1"/>
</dbReference>
<dbReference type="InterPro" id="IPR000182">
    <property type="entry name" value="GNAT_dom"/>
</dbReference>
<dbReference type="Proteomes" id="UP000546257">
    <property type="component" value="Unassembled WGS sequence"/>
</dbReference>
<dbReference type="Gene3D" id="3.40.630.30">
    <property type="match status" value="1"/>
</dbReference>
<dbReference type="SUPFAM" id="SSF55729">
    <property type="entry name" value="Acyl-CoA N-acyltransferases (Nat)"/>
    <property type="match status" value="1"/>
</dbReference>
<dbReference type="InterPro" id="IPR050276">
    <property type="entry name" value="MshD_Acetyltransferase"/>
</dbReference>
<evidence type="ECO:0000313" key="3">
    <source>
        <dbReference type="Proteomes" id="UP000546257"/>
    </source>
</evidence>
<dbReference type="PROSITE" id="PS51186">
    <property type="entry name" value="GNAT"/>
    <property type="match status" value="1"/>
</dbReference>
<dbReference type="RefSeq" id="WP_185193355.1">
    <property type="nucleotide sequence ID" value="NZ_JACKXD010000004.1"/>
</dbReference>
<dbReference type="GO" id="GO:0008999">
    <property type="term" value="F:protein-N-terminal-alanine acetyltransferase activity"/>
    <property type="evidence" value="ECO:0007669"/>
    <property type="project" value="TreeGrafter"/>
</dbReference>
<comment type="caution">
    <text evidence="2">The sequence shown here is derived from an EMBL/GenBank/DDBJ whole genome shotgun (WGS) entry which is preliminary data.</text>
</comment>
<dbReference type="CDD" id="cd04301">
    <property type="entry name" value="NAT_SF"/>
    <property type="match status" value="1"/>
</dbReference>
<name>A0A7J9SJU1_9EURY</name>
<keyword evidence="2" id="KW-0808">Transferase</keyword>
<dbReference type="Pfam" id="PF00583">
    <property type="entry name" value="Acetyltransf_1"/>
    <property type="match status" value="1"/>
</dbReference>
<dbReference type="EMBL" id="JACKXD010000004">
    <property type="protein sequence ID" value="MBB6646978.1"/>
    <property type="molecule type" value="Genomic_DNA"/>
</dbReference>
<reference evidence="2 3" key="1">
    <citation type="submission" date="2020-08" db="EMBL/GenBank/DDBJ databases">
        <authorList>
            <person name="Seo M.-J."/>
        </authorList>
    </citation>
    <scope>NUCLEOTIDE SEQUENCE [LARGE SCALE GENOMIC DNA]</scope>
    <source>
        <strain evidence="2 3">MBLA0160</strain>
    </source>
</reference>